<feature type="compositionally biased region" description="Basic and acidic residues" evidence="2">
    <location>
        <begin position="405"/>
        <end position="414"/>
    </location>
</feature>
<gene>
    <name evidence="3" type="ORF">FOMPIDRAFT_98234</name>
</gene>
<evidence type="ECO:0000313" key="4">
    <source>
        <dbReference type="Proteomes" id="UP000015241"/>
    </source>
</evidence>
<feature type="compositionally biased region" description="Low complexity" evidence="2">
    <location>
        <begin position="520"/>
        <end position="530"/>
    </location>
</feature>
<feature type="compositionally biased region" description="Basic and acidic residues" evidence="2">
    <location>
        <begin position="374"/>
        <end position="393"/>
    </location>
</feature>
<keyword evidence="4" id="KW-1185">Reference proteome</keyword>
<evidence type="ECO:0000256" key="1">
    <source>
        <dbReference type="SAM" id="Coils"/>
    </source>
</evidence>
<dbReference type="InParanoid" id="S8E206"/>
<dbReference type="eggNOG" id="ENOG502S5H1">
    <property type="taxonomic scope" value="Eukaryota"/>
</dbReference>
<feature type="region of interest" description="Disordered" evidence="2">
    <location>
        <begin position="159"/>
        <end position="190"/>
    </location>
</feature>
<feature type="compositionally biased region" description="Acidic residues" evidence="2">
    <location>
        <begin position="394"/>
        <end position="403"/>
    </location>
</feature>
<dbReference type="STRING" id="743788.S8E206"/>
<organism evidence="3 4">
    <name type="scientific">Fomitopsis schrenkii</name>
    <name type="common">Brown rot fungus</name>
    <dbReference type="NCBI Taxonomy" id="2126942"/>
    <lineage>
        <taxon>Eukaryota</taxon>
        <taxon>Fungi</taxon>
        <taxon>Dikarya</taxon>
        <taxon>Basidiomycota</taxon>
        <taxon>Agaricomycotina</taxon>
        <taxon>Agaricomycetes</taxon>
        <taxon>Polyporales</taxon>
        <taxon>Fomitopsis</taxon>
    </lineage>
</organism>
<proteinExistence type="predicted"/>
<dbReference type="AlphaFoldDB" id="S8E206"/>
<name>S8E206_FOMSC</name>
<keyword evidence="1" id="KW-0175">Coiled coil</keyword>
<accession>S8E206</accession>
<feature type="compositionally biased region" description="Basic residues" evidence="2">
    <location>
        <begin position="444"/>
        <end position="469"/>
    </location>
</feature>
<dbReference type="HOGENOM" id="CLU_027203_0_0_1"/>
<feature type="compositionally biased region" description="Low complexity" evidence="2">
    <location>
        <begin position="592"/>
        <end position="604"/>
    </location>
</feature>
<feature type="compositionally biased region" description="Low complexity" evidence="2">
    <location>
        <begin position="159"/>
        <end position="184"/>
    </location>
</feature>
<dbReference type="Proteomes" id="UP000015241">
    <property type="component" value="Unassembled WGS sequence"/>
</dbReference>
<reference evidence="3 4" key="1">
    <citation type="journal article" date="2012" name="Science">
        <title>The Paleozoic origin of enzymatic lignin decomposition reconstructed from 31 fungal genomes.</title>
        <authorList>
            <person name="Floudas D."/>
            <person name="Binder M."/>
            <person name="Riley R."/>
            <person name="Barry K."/>
            <person name="Blanchette R.A."/>
            <person name="Henrissat B."/>
            <person name="Martinez A.T."/>
            <person name="Otillar R."/>
            <person name="Spatafora J.W."/>
            <person name="Yadav J.S."/>
            <person name="Aerts A."/>
            <person name="Benoit I."/>
            <person name="Boyd A."/>
            <person name="Carlson A."/>
            <person name="Copeland A."/>
            <person name="Coutinho P.M."/>
            <person name="de Vries R.P."/>
            <person name="Ferreira P."/>
            <person name="Findley K."/>
            <person name="Foster B."/>
            <person name="Gaskell J."/>
            <person name="Glotzer D."/>
            <person name="Gorecki P."/>
            <person name="Heitman J."/>
            <person name="Hesse C."/>
            <person name="Hori C."/>
            <person name="Igarashi K."/>
            <person name="Jurgens J.A."/>
            <person name="Kallen N."/>
            <person name="Kersten P."/>
            <person name="Kohler A."/>
            <person name="Kuees U."/>
            <person name="Kumar T.K.A."/>
            <person name="Kuo A."/>
            <person name="LaButti K."/>
            <person name="Larrondo L.F."/>
            <person name="Lindquist E."/>
            <person name="Ling A."/>
            <person name="Lombard V."/>
            <person name="Lucas S."/>
            <person name="Lundell T."/>
            <person name="Martin R."/>
            <person name="McLaughlin D.J."/>
            <person name="Morgenstern I."/>
            <person name="Morin E."/>
            <person name="Murat C."/>
            <person name="Nagy L.G."/>
            <person name="Nolan M."/>
            <person name="Ohm R.A."/>
            <person name="Patyshakuliyeva A."/>
            <person name="Rokas A."/>
            <person name="Ruiz-Duenas F.J."/>
            <person name="Sabat G."/>
            <person name="Salamov A."/>
            <person name="Samejima M."/>
            <person name="Schmutz J."/>
            <person name="Slot J.C."/>
            <person name="St John F."/>
            <person name="Stenlid J."/>
            <person name="Sun H."/>
            <person name="Sun S."/>
            <person name="Syed K."/>
            <person name="Tsang A."/>
            <person name="Wiebenga A."/>
            <person name="Young D."/>
            <person name="Pisabarro A."/>
            <person name="Eastwood D.C."/>
            <person name="Martin F."/>
            <person name="Cullen D."/>
            <person name="Grigoriev I.V."/>
            <person name="Hibbett D.S."/>
        </authorList>
    </citation>
    <scope>NUCLEOTIDE SEQUENCE</scope>
    <source>
        <strain evidence="4">FP-58527</strain>
    </source>
</reference>
<feature type="region of interest" description="Disordered" evidence="2">
    <location>
        <begin position="374"/>
        <end position="636"/>
    </location>
</feature>
<sequence>MDDFAEWHTIRPWRPTLALSIREITSVSVTFILSSPYSSDSIGSLNMSSDEDADSGVEDECEPGRTQIISDVLAKGLSVKVNGIPWQRVLIRIDEETDEAVIILFGLMPGRQYDVELGIVPGERTLRGQITTNSELHPDPTRPDQRTEEAILFSSSLASSTSSQAVSTSPSHTSPSSSPSASVPMPTPAPFTLETRRQQLAHELSALNNEHAQLTAALKTARKEAQKADAGLRTEIDALKRAADRGAAGEQRAKQKVLALREARKQTEAAAEAIEEARIEVEAALPGLEQRVREVDEELGRVRLRAQEKRREREEAELKEKRRHEGWAAEMSALGRSLEKLNVRREKLEGSNDGAIGTIGELEDKLRQLEEERERIERDPFGYEGEAGGRDADGSQENEDPIVELDGRTSRSDHQSVSGSSSQGHHHLNHVHHHSSHGAFAHAQHPHQHSRKRHSHPHTHHAHQQHPHHSPLAPTRPSARADASQAHPQPQSLPPIQRPAHSSRLSLPSHRELGAGPGISHLQASAPASSHAHKANGRPHANGHTGRAHSNSGSGSASGSGSSAASSPAPPAIGSNLSGRAQPFEPSGLGLSAARNAQAASVASKSELNPGSSPFAPRSAVVQAASAHARPRGGSR</sequence>
<protein>
    <submittedName>
        <fullName evidence="3">Uncharacterized protein</fullName>
    </submittedName>
</protein>
<feature type="compositionally biased region" description="Low complexity" evidence="2">
    <location>
        <begin position="552"/>
        <end position="575"/>
    </location>
</feature>
<dbReference type="EMBL" id="KE504176">
    <property type="protein sequence ID" value="EPS97448.1"/>
    <property type="molecule type" value="Genomic_DNA"/>
</dbReference>
<feature type="compositionally biased region" description="Basic residues" evidence="2">
    <location>
        <begin position="424"/>
        <end position="436"/>
    </location>
</feature>
<evidence type="ECO:0000313" key="3">
    <source>
        <dbReference type="EMBL" id="EPS97448.1"/>
    </source>
</evidence>
<dbReference type="OrthoDB" id="2596255at2759"/>
<feature type="coiled-coil region" evidence="1">
    <location>
        <begin position="197"/>
        <end position="324"/>
    </location>
</feature>
<evidence type="ECO:0000256" key="2">
    <source>
        <dbReference type="SAM" id="MobiDB-lite"/>
    </source>
</evidence>